<keyword evidence="1" id="KW-1133">Transmembrane helix</keyword>
<dbReference type="EMBL" id="JAETXX010000013">
    <property type="protein sequence ID" value="MCF8716176.1"/>
    <property type="molecule type" value="Genomic_DNA"/>
</dbReference>
<keyword evidence="1" id="KW-0812">Transmembrane</keyword>
<dbReference type="Proteomes" id="UP000829517">
    <property type="component" value="Unassembled WGS sequence"/>
</dbReference>
<gene>
    <name evidence="2" type="ORF">JM658_15200</name>
</gene>
<evidence type="ECO:0000313" key="3">
    <source>
        <dbReference type="Proteomes" id="UP000829517"/>
    </source>
</evidence>
<accession>A0ABS9J6V5</accession>
<keyword evidence="3" id="KW-1185">Reference proteome</keyword>
<evidence type="ECO:0000256" key="1">
    <source>
        <dbReference type="SAM" id="Phobius"/>
    </source>
</evidence>
<feature type="transmembrane region" description="Helical" evidence="1">
    <location>
        <begin position="58"/>
        <end position="77"/>
    </location>
</feature>
<feature type="transmembrane region" description="Helical" evidence="1">
    <location>
        <begin position="12"/>
        <end position="28"/>
    </location>
</feature>
<evidence type="ECO:0000313" key="2">
    <source>
        <dbReference type="EMBL" id="MCF8716176.1"/>
    </source>
</evidence>
<proteinExistence type="predicted"/>
<reference evidence="2 3" key="1">
    <citation type="submission" date="2021-01" db="EMBL/GenBank/DDBJ databases">
        <title>Genome sequencing of Joostella atrarenae M1-2 (= KCTC 23194).</title>
        <authorList>
            <person name="Zakaria M.R."/>
            <person name="Lam M.Q."/>
            <person name="Chong C.S."/>
        </authorList>
    </citation>
    <scope>NUCLEOTIDE SEQUENCE [LARGE SCALE GENOMIC DNA]</scope>
    <source>
        <strain evidence="2 3">M1-2</strain>
    </source>
</reference>
<sequence>MNKIKEFLAKNNGKMIIILLMLSVFVNYDDISTFEEVNKGSLKYRTAKVIMYNLNKTTIGYILGRGSFLMVALIGFYKMFKKK</sequence>
<protein>
    <submittedName>
        <fullName evidence="2">Uncharacterized protein</fullName>
    </submittedName>
</protein>
<dbReference type="RefSeq" id="WP_236960230.1">
    <property type="nucleotide sequence ID" value="NZ_JAETXX010000013.1"/>
</dbReference>
<keyword evidence="1" id="KW-0472">Membrane</keyword>
<name>A0ABS9J6V5_9FLAO</name>
<organism evidence="2 3">
    <name type="scientific">Joostella atrarenae</name>
    <dbReference type="NCBI Taxonomy" id="679257"/>
    <lineage>
        <taxon>Bacteria</taxon>
        <taxon>Pseudomonadati</taxon>
        <taxon>Bacteroidota</taxon>
        <taxon>Flavobacteriia</taxon>
        <taxon>Flavobacteriales</taxon>
        <taxon>Flavobacteriaceae</taxon>
        <taxon>Joostella</taxon>
    </lineage>
</organism>
<comment type="caution">
    <text evidence="2">The sequence shown here is derived from an EMBL/GenBank/DDBJ whole genome shotgun (WGS) entry which is preliminary data.</text>
</comment>